<dbReference type="PANTHER" id="PTHR47967">
    <property type="entry name" value="OS07G0603500 PROTEIN-RELATED"/>
    <property type="match status" value="1"/>
</dbReference>
<dbReference type="InterPro" id="IPR033121">
    <property type="entry name" value="PEPTIDASE_A1"/>
</dbReference>
<keyword evidence="3 7" id="KW-0064">Aspartyl protease</keyword>
<dbReference type="Gene3D" id="2.40.70.10">
    <property type="entry name" value="Acid Proteases"/>
    <property type="match status" value="2"/>
</dbReference>
<dbReference type="InterPro" id="IPR021109">
    <property type="entry name" value="Peptidase_aspartic_dom_sf"/>
</dbReference>
<name>A0AA38CTP8_TAXCH</name>
<evidence type="ECO:0000259" key="8">
    <source>
        <dbReference type="PROSITE" id="PS51767"/>
    </source>
</evidence>
<dbReference type="AlphaFoldDB" id="A0AA38CTP8"/>
<dbReference type="SUPFAM" id="SSF50630">
    <property type="entry name" value="Acid proteases"/>
    <property type="match status" value="1"/>
</dbReference>
<keyword evidence="4 7" id="KW-0378">Hydrolase</keyword>
<feature type="active site" evidence="6">
    <location>
        <position position="341"/>
    </location>
</feature>
<protein>
    <recommendedName>
        <fullName evidence="8">Peptidase A1 domain-containing protein</fullName>
    </recommendedName>
</protein>
<feature type="domain" description="Peptidase A1" evidence="8">
    <location>
        <begin position="86"/>
        <end position="477"/>
    </location>
</feature>
<dbReference type="InterPro" id="IPR051708">
    <property type="entry name" value="Plant_Aspart_Prot_A1"/>
</dbReference>
<reference evidence="9 10" key="1">
    <citation type="journal article" date="2021" name="Nat. Plants">
        <title>The Taxus genome provides insights into paclitaxel biosynthesis.</title>
        <authorList>
            <person name="Xiong X."/>
            <person name="Gou J."/>
            <person name="Liao Q."/>
            <person name="Li Y."/>
            <person name="Zhou Q."/>
            <person name="Bi G."/>
            <person name="Li C."/>
            <person name="Du R."/>
            <person name="Wang X."/>
            <person name="Sun T."/>
            <person name="Guo L."/>
            <person name="Liang H."/>
            <person name="Lu P."/>
            <person name="Wu Y."/>
            <person name="Zhang Z."/>
            <person name="Ro D.K."/>
            <person name="Shang Y."/>
            <person name="Huang S."/>
            <person name="Yan J."/>
        </authorList>
    </citation>
    <scope>NUCLEOTIDE SEQUENCE [LARGE SCALE GENOMIC DNA]</scope>
    <source>
        <strain evidence="9">Ta-2019</strain>
    </source>
</reference>
<dbReference type="GO" id="GO:0005576">
    <property type="term" value="C:extracellular region"/>
    <property type="evidence" value="ECO:0007669"/>
    <property type="project" value="TreeGrafter"/>
</dbReference>
<dbReference type="PROSITE" id="PS00141">
    <property type="entry name" value="ASP_PROTEASE"/>
    <property type="match status" value="1"/>
</dbReference>
<evidence type="ECO:0000256" key="1">
    <source>
        <dbReference type="ARBA" id="ARBA00007447"/>
    </source>
</evidence>
<dbReference type="InterPro" id="IPR032861">
    <property type="entry name" value="TAXi_N"/>
</dbReference>
<comment type="caution">
    <text evidence="9">The sequence shown here is derived from an EMBL/GenBank/DDBJ whole genome shotgun (WGS) entry which is preliminary data.</text>
</comment>
<gene>
    <name evidence="9" type="ORF">KI387_008947</name>
</gene>
<dbReference type="InterPro" id="IPR001969">
    <property type="entry name" value="Aspartic_peptidase_AS"/>
</dbReference>
<keyword evidence="10" id="KW-1185">Reference proteome</keyword>
<dbReference type="InterPro" id="IPR034161">
    <property type="entry name" value="Pepsin-like_plant"/>
</dbReference>
<dbReference type="PROSITE" id="PS51767">
    <property type="entry name" value="PEPTIDASE_A1"/>
    <property type="match status" value="1"/>
</dbReference>
<dbReference type="EMBL" id="JAHRHJ020000008">
    <property type="protein sequence ID" value="KAH9304543.1"/>
    <property type="molecule type" value="Genomic_DNA"/>
</dbReference>
<accession>A0AA38CTP8</accession>
<evidence type="ECO:0000256" key="5">
    <source>
        <dbReference type="ARBA" id="ARBA00023180"/>
    </source>
</evidence>
<dbReference type="PRINTS" id="PR00792">
    <property type="entry name" value="PEPSIN"/>
</dbReference>
<evidence type="ECO:0000256" key="2">
    <source>
        <dbReference type="ARBA" id="ARBA00022670"/>
    </source>
</evidence>
<evidence type="ECO:0000313" key="10">
    <source>
        <dbReference type="Proteomes" id="UP000824469"/>
    </source>
</evidence>
<dbReference type="Proteomes" id="UP000824469">
    <property type="component" value="Unassembled WGS sequence"/>
</dbReference>
<evidence type="ECO:0000313" key="9">
    <source>
        <dbReference type="EMBL" id="KAH9304543.1"/>
    </source>
</evidence>
<dbReference type="OMA" id="NKGFSYC"/>
<dbReference type="CDD" id="cd05476">
    <property type="entry name" value="pepsin_A_like_plant"/>
    <property type="match status" value="1"/>
</dbReference>
<evidence type="ECO:0000256" key="3">
    <source>
        <dbReference type="ARBA" id="ARBA00022750"/>
    </source>
</evidence>
<dbReference type="PANTHER" id="PTHR47967:SF26">
    <property type="entry name" value="PEPTIDASE A1 DOMAIN-CONTAINING PROTEIN"/>
    <property type="match status" value="1"/>
</dbReference>
<dbReference type="Pfam" id="PF14541">
    <property type="entry name" value="TAXi_C"/>
    <property type="match status" value="1"/>
</dbReference>
<dbReference type="InterPro" id="IPR032799">
    <property type="entry name" value="TAXi_C"/>
</dbReference>
<feature type="active site" evidence="6">
    <location>
        <position position="104"/>
    </location>
</feature>
<keyword evidence="5" id="KW-0325">Glycoprotein</keyword>
<sequence>MCLLQFLRGCVCVGKKDGGDLVVGLKHRGFEGIKMSRNPFELLKISSNRSSVRLHALRRRRSHHHHHGRRHHSLDVSEPLRAASDYIMPLMLGTPPQRLEVFMDTGSDLVWVPCSASSSKRSSFECIMCEGLDIPTFSQYDSHSTRNESCGTDSCSAIHNSDNLNDLCIMAGCLFDTVDMEPCQNPCPPFYYAYGDGSLKGDLIRDKLTVHLAKGGTRKITNFTFGCARISLGEAVGVAGFGRGILPFPAQLGEVGSRGFSYCLVSHRFDDKLSVSSPLLFGDSAIPKQGKVHYTPMINNFKHPYFYYLGLEGISIGGHWLKVPSSLTTFDSEGNGGLIIDSGTTFTMLPETLHRKVLNKLKSSIQYIRSLEFEEASGLDLCYKFPTAKGPPMLPSFIFHFKHNATITLTPDNYMFIIPDSDEDATTSTSTASASVGCLIMSSSGDEVYGPAAVLGNYQQQNLHVVYDLEKQRVGFQSKTCYPVAH</sequence>
<dbReference type="GO" id="GO:0006508">
    <property type="term" value="P:proteolysis"/>
    <property type="evidence" value="ECO:0007669"/>
    <property type="project" value="UniProtKB-KW"/>
</dbReference>
<proteinExistence type="inferred from homology"/>
<keyword evidence="2 7" id="KW-0645">Protease</keyword>
<dbReference type="GO" id="GO:0004190">
    <property type="term" value="F:aspartic-type endopeptidase activity"/>
    <property type="evidence" value="ECO:0007669"/>
    <property type="project" value="UniProtKB-KW"/>
</dbReference>
<evidence type="ECO:0000256" key="7">
    <source>
        <dbReference type="RuleBase" id="RU000454"/>
    </source>
</evidence>
<evidence type="ECO:0000256" key="4">
    <source>
        <dbReference type="ARBA" id="ARBA00022801"/>
    </source>
</evidence>
<dbReference type="InterPro" id="IPR001461">
    <property type="entry name" value="Aspartic_peptidase_A1"/>
</dbReference>
<comment type="similarity">
    <text evidence="1 7">Belongs to the peptidase A1 family.</text>
</comment>
<dbReference type="Pfam" id="PF14543">
    <property type="entry name" value="TAXi_N"/>
    <property type="match status" value="1"/>
</dbReference>
<organism evidence="9 10">
    <name type="scientific">Taxus chinensis</name>
    <name type="common">Chinese yew</name>
    <name type="synonym">Taxus wallichiana var. chinensis</name>
    <dbReference type="NCBI Taxonomy" id="29808"/>
    <lineage>
        <taxon>Eukaryota</taxon>
        <taxon>Viridiplantae</taxon>
        <taxon>Streptophyta</taxon>
        <taxon>Embryophyta</taxon>
        <taxon>Tracheophyta</taxon>
        <taxon>Spermatophyta</taxon>
        <taxon>Pinopsida</taxon>
        <taxon>Pinidae</taxon>
        <taxon>Conifers II</taxon>
        <taxon>Cupressales</taxon>
        <taxon>Taxaceae</taxon>
        <taxon>Taxus</taxon>
    </lineage>
</organism>
<evidence type="ECO:0000256" key="6">
    <source>
        <dbReference type="PIRSR" id="PIRSR601461-1"/>
    </source>
</evidence>